<dbReference type="InterPro" id="IPR029063">
    <property type="entry name" value="SAM-dependent_MTases_sf"/>
</dbReference>
<dbReference type="Proteomes" id="UP001055093">
    <property type="component" value="Unassembled WGS sequence"/>
</dbReference>
<reference evidence="1" key="1">
    <citation type="journal article" date="2021" name="Front. Microbiol.">
        <title>Comprehensive Comparative Genomics and Phenotyping of Methylobacterium Species.</title>
        <authorList>
            <person name="Alessa O."/>
            <person name="Ogura Y."/>
            <person name="Fujitani Y."/>
            <person name="Takami H."/>
            <person name="Hayashi T."/>
            <person name="Sahin N."/>
            <person name="Tani A."/>
        </authorList>
    </citation>
    <scope>NUCLEOTIDE SEQUENCE</scope>
    <source>
        <strain evidence="1">DSM 14458</strain>
    </source>
</reference>
<evidence type="ECO:0000313" key="1">
    <source>
        <dbReference type="EMBL" id="GJE78042.1"/>
    </source>
</evidence>
<reference evidence="1" key="2">
    <citation type="submission" date="2021-08" db="EMBL/GenBank/DDBJ databases">
        <authorList>
            <person name="Tani A."/>
            <person name="Ola A."/>
            <person name="Ogura Y."/>
            <person name="Katsura K."/>
            <person name="Hayashi T."/>
        </authorList>
    </citation>
    <scope>NUCLEOTIDE SEQUENCE</scope>
    <source>
        <strain evidence="1">DSM 14458</strain>
    </source>
</reference>
<keyword evidence="2" id="KW-1185">Reference proteome</keyword>
<dbReference type="InterPro" id="IPR027555">
    <property type="entry name" value="Mo5U34_MeTrfas-like"/>
</dbReference>
<name>A0ABQ4V0U8_9HYPH</name>
<sequence>MDHRIQLQRAMMDLLRAPSAQARQVSAEAISRAALDFAASYEAAPRPEPAQALERDKHALALAGDRLDEIDDTTLDAFNKLLPWAAMTTDRRGRIVGGAWSNTKRANFGKLIDNRIREFDRFSPLKGKHVLEIGCFEGIHTLGCLLLGARVTGVDGRIENIVKTMARLWAYGQTTPLLFWDLEGEPPYSLAQFWDVLHHIGVLYHLTNPVEHLDLVLPRTKQAIILDTHVAFDDEHVDGTYTVAGRIYRYQLQQEAHTVSPFAGLRDHAKWLRVEDLEDICRRHGFADIRRVEDRNERNGRRVLLWAFRESVA</sequence>
<comment type="caution">
    <text evidence="1">The sequence shown here is derived from an EMBL/GenBank/DDBJ whole genome shotgun (WGS) entry which is preliminary data.</text>
</comment>
<dbReference type="Pfam" id="PF08003">
    <property type="entry name" value="Methyltransf_9"/>
    <property type="match status" value="1"/>
</dbReference>
<evidence type="ECO:0000313" key="2">
    <source>
        <dbReference type="Proteomes" id="UP001055093"/>
    </source>
</evidence>
<accession>A0ABQ4V0U8</accession>
<protein>
    <submittedName>
        <fullName evidence="1">tRNA U34 carboxymethyltransferase</fullName>
    </submittedName>
</protein>
<dbReference type="SUPFAM" id="SSF53335">
    <property type="entry name" value="S-adenosyl-L-methionine-dependent methyltransferases"/>
    <property type="match status" value="1"/>
</dbReference>
<dbReference type="Gene3D" id="3.40.50.150">
    <property type="entry name" value="Vaccinia Virus protein VP39"/>
    <property type="match status" value="1"/>
</dbReference>
<dbReference type="EMBL" id="BPRE01000019">
    <property type="protein sequence ID" value="GJE78042.1"/>
    <property type="molecule type" value="Genomic_DNA"/>
</dbReference>
<organism evidence="1 2">
    <name type="scientific">Methylorubrum suomiense</name>
    <dbReference type="NCBI Taxonomy" id="144191"/>
    <lineage>
        <taxon>Bacteria</taxon>
        <taxon>Pseudomonadati</taxon>
        <taxon>Pseudomonadota</taxon>
        <taxon>Alphaproteobacteria</taxon>
        <taxon>Hyphomicrobiales</taxon>
        <taxon>Methylobacteriaceae</taxon>
        <taxon>Methylorubrum</taxon>
    </lineage>
</organism>
<proteinExistence type="predicted"/>
<gene>
    <name evidence="1" type="primary">cmoB_3</name>
    <name evidence="1" type="ORF">BGCPKDLD_4653</name>
</gene>